<evidence type="ECO:0000313" key="4">
    <source>
        <dbReference type="EMBL" id="SER01324.1"/>
    </source>
</evidence>
<dbReference type="GO" id="GO:0009986">
    <property type="term" value="C:cell surface"/>
    <property type="evidence" value="ECO:0007669"/>
    <property type="project" value="UniProtKB-SubCell"/>
</dbReference>
<dbReference type="GO" id="GO:0030420">
    <property type="term" value="P:establishment of competence for transformation"/>
    <property type="evidence" value="ECO:0007669"/>
    <property type="project" value="UniProtKB-KW"/>
</dbReference>
<gene>
    <name evidence="4" type="ORF">SAMN05421767_1155</name>
</gene>
<proteinExistence type="predicted"/>
<accession>A0A1H9KQ93</accession>
<dbReference type="Pfam" id="PF07963">
    <property type="entry name" value="N_methyl"/>
    <property type="match status" value="1"/>
</dbReference>
<comment type="subcellular location">
    <subcellularLocation>
        <location evidence="1">Cell surface</location>
    </subcellularLocation>
</comment>
<feature type="transmembrane region" description="Helical" evidence="3">
    <location>
        <begin position="12"/>
        <end position="34"/>
    </location>
</feature>
<dbReference type="AlphaFoldDB" id="A0A1H9KQ93"/>
<dbReference type="EMBL" id="FOGF01000015">
    <property type="protein sequence ID" value="SER01324.1"/>
    <property type="molecule type" value="Genomic_DNA"/>
</dbReference>
<evidence type="ECO:0000313" key="5">
    <source>
        <dbReference type="Proteomes" id="UP000198556"/>
    </source>
</evidence>
<evidence type="ECO:0000256" key="2">
    <source>
        <dbReference type="ARBA" id="ARBA00023287"/>
    </source>
</evidence>
<keyword evidence="3" id="KW-0472">Membrane</keyword>
<keyword evidence="3" id="KW-0812">Transmembrane</keyword>
<dbReference type="Gene3D" id="3.30.700.10">
    <property type="entry name" value="Glycoprotein, Type 4 Pilin"/>
    <property type="match status" value="1"/>
</dbReference>
<dbReference type="Proteomes" id="UP000198556">
    <property type="component" value="Unassembled WGS sequence"/>
</dbReference>
<dbReference type="STRING" id="137733.SAMN05421767_1155"/>
<dbReference type="SUPFAM" id="SSF54523">
    <property type="entry name" value="Pili subunits"/>
    <property type="match status" value="1"/>
</dbReference>
<reference evidence="4 5" key="1">
    <citation type="submission" date="2016-10" db="EMBL/GenBank/DDBJ databases">
        <authorList>
            <person name="de Groot N.N."/>
        </authorList>
    </citation>
    <scope>NUCLEOTIDE SEQUENCE [LARGE SCALE GENOMIC DNA]</scope>
    <source>
        <strain evidence="4 5">DSM 15827</strain>
    </source>
</reference>
<dbReference type="InterPro" id="IPR045584">
    <property type="entry name" value="Pilin-like"/>
</dbReference>
<evidence type="ECO:0000256" key="3">
    <source>
        <dbReference type="SAM" id="Phobius"/>
    </source>
</evidence>
<dbReference type="RefSeq" id="WP_177159537.1">
    <property type="nucleotide sequence ID" value="NZ_FOGF01000015.1"/>
</dbReference>
<protein>
    <submittedName>
        <fullName evidence="4">Prepilin-type N-terminal cleavage/methylation domain-containing protein</fullName>
    </submittedName>
</protein>
<name>A0A1H9KQ93_9LACT</name>
<keyword evidence="3" id="KW-1133">Transmembrane helix</keyword>
<dbReference type="NCBIfam" id="TIGR02532">
    <property type="entry name" value="IV_pilin_GFxxxE"/>
    <property type="match status" value="1"/>
</dbReference>
<dbReference type="InterPro" id="IPR012902">
    <property type="entry name" value="N_methyl_site"/>
</dbReference>
<organism evidence="4 5">
    <name type="scientific">Granulicatella balaenopterae</name>
    <dbReference type="NCBI Taxonomy" id="137733"/>
    <lineage>
        <taxon>Bacteria</taxon>
        <taxon>Bacillati</taxon>
        <taxon>Bacillota</taxon>
        <taxon>Bacilli</taxon>
        <taxon>Lactobacillales</taxon>
        <taxon>Carnobacteriaceae</taxon>
        <taxon>Granulicatella</taxon>
    </lineage>
</organism>
<dbReference type="PANTHER" id="PTHR30093">
    <property type="entry name" value="GENERAL SECRETION PATHWAY PROTEIN G"/>
    <property type="match status" value="1"/>
</dbReference>
<sequence>MFKKLKEQKGFTLAELLVVVAIIGVLVAISIPIFSGQLEKSRDAVTVANLRSAYAEAQVAYMTETTSGNATYTDKSSTSTAGEATVAVTNVIAKGKKDDDFSGLVTDLPFADKQSGFDAMDNAPGKYTVTFTYGSNGEISSIAVE</sequence>
<keyword evidence="2" id="KW-0178">Competence</keyword>
<keyword evidence="5" id="KW-1185">Reference proteome</keyword>
<evidence type="ECO:0000256" key="1">
    <source>
        <dbReference type="ARBA" id="ARBA00004241"/>
    </source>
</evidence>